<accession>A0A8H5D0F5</accession>
<keyword evidence="3" id="KW-1185">Reference proteome</keyword>
<feature type="region of interest" description="Disordered" evidence="1">
    <location>
        <begin position="416"/>
        <end position="456"/>
    </location>
</feature>
<dbReference type="OrthoDB" id="78088at2759"/>
<feature type="compositionally biased region" description="Polar residues" evidence="1">
    <location>
        <begin position="416"/>
        <end position="426"/>
    </location>
</feature>
<protein>
    <recommendedName>
        <fullName evidence="4">Wings apart-like protein C-terminal domain-containing protein</fullName>
    </recommendedName>
</protein>
<name>A0A8H5D0F5_9AGAR</name>
<evidence type="ECO:0000256" key="1">
    <source>
        <dbReference type="SAM" id="MobiDB-lite"/>
    </source>
</evidence>
<feature type="compositionally biased region" description="Basic and acidic residues" evidence="1">
    <location>
        <begin position="429"/>
        <end position="441"/>
    </location>
</feature>
<feature type="region of interest" description="Disordered" evidence="1">
    <location>
        <begin position="327"/>
        <end position="374"/>
    </location>
</feature>
<feature type="region of interest" description="Disordered" evidence="1">
    <location>
        <begin position="504"/>
        <end position="542"/>
    </location>
</feature>
<dbReference type="InterPro" id="IPR011989">
    <property type="entry name" value="ARM-like"/>
</dbReference>
<reference evidence="2 3" key="1">
    <citation type="journal article" date="2020" name="ISME J.">
        <title>Uncovering the hidden diversity of litter-decomposition mechanisms in mushroom-forming fungi.</title>
        <authorList>
            <person name="Floudas D."/>
            <person name="Bentzer J."/>
            <person name="Ahren D."/>
            <person name="Johansson T."/>
            <person name="Persson P."/>
            <person name="Tunlid A."/>
        </authorList>
    </citation>
    <scope>NUCLEOTIDE SEQUENCE [LARGE SCALE GENOMIC DNA]</scope>
    <source>
        <strain evidence="2 3">CBS 291.85</strain>
    </source>
</reference>
<evidence type="ECO:0000313" key="3">
    <source>
        <dbReference type="Proteomes" id="UP000559256"/>
    </source>
</evidence>
<feature type="compositionally biased region" description="Acidic residues" evidence="1">
    <location>
        <begin position="351"/>
        <end position="366"/>
    </location>
</feature>
<feature type="compositionally biased region" description="Basic and acidic residues" evidence="1">
    <location>
        <begin position="327"/>
        <end position="345"/>
    </location>
</feature>
<comment type="caution">
    <text evidence="2">The sequence shown here is derived from an EMBL/GenBank/DDBJ whole genome shotgun (WGS) entry which is preliminary data.</text>
</comment>
<dbReference type="EMBL" id="JAACJM010000071">
    <property type="protein sequence ID" value="KAF5351350.1"/>
    <property type="molecule type" value="Genomic_DNA"/>
</dbReference>
<evidence type="ECO:0000313" key="2">
    <source>
        <dbReference type="EMBL" id="KAF5351350.1"/>
    </source>
</evidence>
<dbReference type="AlphaFoldDB" id="A0A8H5D0F5"/>
<gene>
    <name evidence="2" type="ORF">D9758_007979</name>
</gene>
<dbReference type="Gene3D" id="1.25.10.10">
    <property type="entry name" value="Leucine-rich Repeat Variant"/>
    <property type="match status" value="1"/>
</dbReference>
<dbReference type="Proteomes" id="UP000559256">
    <property type="component" value="Unassembled WGS sequence"/>
</dbReference>
<proteinExistence type="predicted"/>
<organism evidence="2 3">
    <name type="scientific">Tetrapyrgos nigripes</name>
    <dbReference type="NCBI Taxonomy" id="182062"/>
    <lineage>
        <taxon>Eukaryota</taxon>
        <taxon>Fungi</taxon>
        <taxon>Dikarya</taxon>
        <taxon>Basidiomycota</taxon>
        <taxon>Agaricomycotina</taxon>
        <taxon>Agaricomycetes</taxon>
        <taxon>Agaricomycetidae</taxon>
        <taxon>Agaricales</taxon>
        <taxon>Marasmiineae</taxon>
        <taxon>Marasmiaceae</taxon>
        <taxon>Tetrapyrgos</taxon>
    </lineage>
</organism>
<feature type="region of interest" description="Disordered" evidence="1">
    <location>
        <begin position="571"/>
        <end position="612"/>
    </location>
</feature>
<feature type="compositionally biased region" description="Low complexity" evidence="1">
    <location>
        <begin position="518"/>
        <end position="537"/>
    </location>
</feature>
<evidence type="ECO:0008006" key="4">
    <source>
        <dbReference type="Google" id="ProtNLM"/>
    </source>
</evidence>
<sequence length="653" mass="70672">MVASEIVSRLCDVDFSRKAKAADFLTQTWETFMEAGAGKNQDKVLDVLLAFFCALVARDLVSLTDLAERTTSPSSSVSQSSFVATLFSLLSSLTLSTDPLYLSSNFPTADAQLKKLGIMKSDRAMISTILLITQTLATLPANFLTPNHVPSLLKSFRNLITMLPGLPMANGDTKSTAPLKQQNSVTDTDDIPFAALQHLLNMLDSCLLSQWDSSSSASTSDNQMENELEQTGDEWLADGLLSIGLHSEAACRAGNSDYDIDADRDTDTAEKCIECTFRVLVSLTHANPRWSETLARNPAAVLFIIRTVVRSDSLRNSTLKGLEQMGVDKKEKKAKVEESSVKKIEPSPLFGEDDENGDEDKDEGGEDASPNSKLSKEQALDRLCLALGLLTNLVQAVDDAKRILREIMQVYTHQLSSPSLPNATTSKKQHNDSGIKIKQERSPSPTTTNVSLSRPLPSIAPNAAVDSDSSFLLGHLSVLFGLLMFESPENQELILDALPASSTSAGIKRDEDEDAKPSKSGLNSSSKSKSVSNGRSRMTSRRAKLDDLIDNAKTLARYLAAINQRSLRFGLDHGDGGGDEGGGSSGQDADRNQDQDQAEGSSDSRNGKGNERLDVQREMIKGAEVAQEIIAFLEELRDDCDAGVGNRKAMSIV</sequence>
<feature type="compositionally biased region" description="Polar residues" evidence="1">
    <location>
        <begin position="442"/>
        <end position="452"/>
    </location>
</feature>